<dbReference type="NCBIfam" id="NF007003">
    <property type="entry name" value="PRK09466.1"/>
    <property type="match status" value="1"/>
</dbReference>
<dbReference type="PANTHER" id="PTHR43070">
    <property type="match status" value="1"/>
</dbReference>
<dbReference type="InterPro" id="IPR015424">
    <property type="entry name" value="PyrdxlP-dep_Trfase"/>
</dbReference>
<dbReference type="PROSITE" id="PS01042">
    <property type="entry name" value="HOMOSER_DHGENASE"/>
    <property type="match status" value="1"/>
</dbReference>
<sequence>MTRKQATIAVRSGLNDDEQYGCVVPPIHLSSTYNFTGFNEPRAHDYSRRGNPTRDVVQRALAELEGGAGAVMTNTGMSAIHLVTTVFLKPGDLLVAPHDCYGGSYRLFDSLAKRGAYRVLFVDQNDEEALNSALAEKPKLVLVESPSNPLLRVVDIAKICAAAREAGAISVVDNTFLSPALQNPLALGADLVLHSCTKYLNGHSDVVAGVVIAKDPATVTELAWWANNIGVTGSAFDSYLLLRGLRTLSPRMEVAQRNALAIVEFLKQQPLVKKLYHPSLPENQGHEIAARQQKGFGAMLSFELDGDEQTLRRFLGALSLFTLAESLGGVESLISHAATMTHAGMAPEARAAAGISETLLRVSTGIEDSEDLIADLENAFRVAAEGPGDMMVVSAAGSTTNQLINWLKLSQSDRLSAHQVQQTLRRYQSDLISGLLPPEVADGLIAGFIHDLERLAVLLDGKMTDAVYAEVVGHGEVWSARLMAAVLNQQGVEAAWLDARDFMRAERAAQPQVDEGRSWPLLQNLLAQHPNKRLVVTGFICSNEAGETVLLGRNGSDYSATQIGALAGVSRVTIWSDVAGVYSADPRKVKDACLLPLLRLDEASELARLAAPVLHARTLQPVSGSDIDLQLRCSYSPEQGSTRIERVLASGTGARIVTSHDDVCLIEYQVPSHQDFKLAQKELDLILKRGQVRPLSIGVHPDRSLLQLCYTSEVANSVLQLLQDASLQGELRLREGLALVAMVGAGVCRNPLHSHRFWQQLKDHPVEFIWQSEDGISLVAVLRVGPTESLIQGLHKSLFRAEKRIGLMLFGKGNIGSRWLELFAREQEILSARTGFEFVLAGVVDSSRSLLNYEGLDASRALAFFNDEAVQQDEESLFLWMRAHPYDDLVVLDVTASEQLADQYLDFASHGFHVISANKLAGAGNGQKYRQIRDAFEKTGRHWLYNATVGAGLPVNHTVRDLRDSGDAILAISGIFSGTLSWLFLQFDGTVPFTELVDQAWQQGLTEPDPRVDLSGKDVMRKLVILAREAGYDIEPDQVRVESLVPAGCEGGSIDHFFENGDELNEQMLQRLEAAQEMGLVLRYVARFDANGKARVGVEAVRAEHPLAALLPCDNVFAIESRWYRDNPLVIRGPGAGRDVTAGAIQSDLNRLAQLL</sequence>
<comment type="pathway">
    <text evidence="3">Amino-acid biosynthesis; L-methionine biosynthesis via de novo pathway; L-homoserine from L-aspartate: step 1/3.</text>
</comment>
<dbReference type="FunFam" id="3.40.640.10:FF:000038">
    <property type="entry name" value="Cystathionine gamma-synthase"/>
    <property type="match status" value="1"/>
</dbReference>
<evidence type="ECO:0000256" key="16">
    <source>
        <dbReference type="ARBA" id="ARBA00048841"/>
    </source>
</evidence>
<dbReference type="Gene3D" id="3.30.360.10">
    <property type="entry name" value="Dihydrodipicolinate Reductase, domain 2"/>
    <property type="match status" value="1"/>
</dbReference>
<dbReference type="FunFam" id="3.90.1150.10:FF:000008">
    <property type="entry name" value="Cystathionine gamma-synthase"/>
    <property type="match status" value="1"/>
</dbReference>
<dbReference type="HOGENOM" id="CLU_275828_0_0_1"/>
<dbReference type="GO" id="GO:0050661">
    <property type="term" value="F:NADP binding"/>
    <property type="evidence" value="ECO:0007669"/>
    <property type="project" value="InterPro"/>
</dbReference>
<dbReference type="Gene3D" id="3.40.640.10">
    <property type="entry name" value="Type I PLP-dependent aspartate aminotransferase-like (Major domain)"/>
    <property type="match status" value="1"/>
</dbReference>
<dbReference type="NCBIfam" id="NF005961">
    <property type="entry name" value="PRK08045.1"/>
    <property type="match status" value="1"/>
</dbReference>
<protein>
    <recommendedName>
        <fullName evidence="9 18">Homoserine dehydrogenase</fullName>
        <ecNumber evidence="18">1.1.1.3</ecNumber>
    </recommendedName>
</protein>
<dbReference type="UniPathway" id="UPA00051">
    <property type="reaction ID" value="UER00465"/>
</dbReference>
<evidence type="ECO:0000256" key="8">
    <source>
        <dbReference type="ARBA" id="ARBA00006753"/>
    </source>
</evidence>
<dbReference type="SUPFAM" id="SSF55347">
    <property type="entry name" value="Glyceraldehyde-3-phosphate dehydrogenase-like, C-terminal domain"/>
    <property type="match status" value="1"/>
</dbReference>
<evidence type="ECO:0000256" key="10">
    <source>
        <dbReference type="ARBA" id="ARBA00022605"/>
    </source>
</evidence>
<evidence type="ECO:0000313" key="23">
    <source>
        <dbReference type="Proteomes" id="UP000030106"/>
    </source>
</evidence>
<dbReference type="GO" id="GO:0030170">
    <property type="term" value="F:pyridoxal phosphate binding"/>
    <property type="evidence" value="ECO:0007669"/>
    <property type="project" value="InterPro"/>
</dbReference>
<dbReference type="Gene3D" id="3.40.1160.10">
    <property type="entry name" value="Acetylglutamate kinase-like"/>
    <property type="match status" value="1"/>
</dbReference>
<evidence type="ECO:0000256" key="7">
    <source>
        <dbReference type="ARBA" id="ARBA00005139"/>
    </source>
</evidence>
<comment type="pathway">
    <text evidence="6 18">Amino-acid biosynthesis; L-methionine biosynthesis via de novo pathway; L-homoserine from L-aspartate: step 3/3.</text>
</comment>
<evidence type="ECO:0000256" key="2">
    <source>
        <dbReference type="ARBA" id="ARBA00001933"/>
    </source>
</evidence>
<keyword evidence="15 18" id="KW-0486">Methionine biosynthesis</keyword>
<dbReference type="InterPro" id="IPR015422">
    <property type="entry name" value="PyrdxlP-dep_Trfase_small"/>
</dbReference>
<dbReference type="PROSITE" id="PS00868">
    <property type="entry name" value="CYS_MET_METAB_PP"/>
    <property type="match status" value="1"/>
</dbReference>
<dbReference type="InterPro" id="IPR036393">
    <property type="entry name" value="AceGlu_kinase-like_sf"/>
</dbReference>
<dbReference type="EC" id="1.1.1.3" evidence="18"/>
<name>A0A0A2VXF5_BEABA</name>
<comment type="pathway">
    <text evidence="7">Amino-acid biosynthesis; L-threonine biosynthesis; L-threonine from L-aspartate: step 1/5.</text>
</comment>
<dbReference type="Proteomes" id="UP000030106">
    <property type="component" value="Unassembled WGS sequence"/>
</dbReference>
<comment type="pathway">
    <text evidence="5 18">Amino-acid biosynthesis; L-threonine biosynthesis; L-threonine from L-aspartate: step 3/5.</text>
</comment>
<feature type="domain" description="Homoserine dehydrogenase catalytic" evidence="20">
    <location>
        <begin position="954"/>
        <end position="1149"/>
    </location>
</feature>
<keyword evidence="11 18" id="KW-0791">Threonine biosynthesis</keyword>
<dbReference type="SUPFAM" id="SSF51735">
    <property type="entry name" value="NAD(P)-binding Rossmann-fold domains"/>
    <property type="match status" value="1"/>
</dbReference>
<feature type="domain" description="Aspartate/homoserine dehydrogenase NAD-binding" evidence="21">
    <location>
        <begin position="811"/>
        <end position="946"/>
    </location>
</feature>
<dbReference type="FunFam" id="3.40.1160.10:FF:000009">
    <property type="entry name" value="Bifunctional aspartokinase/homoserine dehydrogenase"/>
    <property type="match status" value="1"/>
</dbReference>
<evidence type="ECO:0000259" key="20">
    <source>
        <dbReference type="Pfam" id="PF00742"/>
    </source>
</evidence>
<dbReference type="GO" id="GO:0004412">
    <property type="term" value="F:homoserine dehydrogenase activity"/>
    <property type="evidence" value="ECO:0007669"/>
    <property type="project" value="UniProtKB-EC"/>
</dbReference>
<evidence type="ECO:0000256" key="11">
    <source>
        <dbReference type="ARBA" id="ARBA00022697"/>
    </source>
</evidence>
<dbReference type="NCBIfam" id="TIGR02080">
    <property type="entry name" value="O_succ_thio_ly"/>
    <property type="match status" value="1"/>
</dbReference>
<comment type="caution">
    <text evidence="22">The sequence shown here is derived from an EMBL/GenBank/DDBJ whole genome shotgun (WGS) entry which is preliminary data.</text>
</comment>
<organism evidence="22 23">
    <name type="scientific">Beauveria bassiana D1-5</name>
    <dbReference type="NCBI Taxonomy" id="1245745"/>
    <lineage>
        <taxon>Eukaryota</taxon>
        <taxon>Fungi</taxon>
        <taxon>Dikarya</taxon>
        <taxon>Ascomycota</taxon>
        <taxon>Pezizomycotina</taxon>
        <taxon>Sordariomycetes</taxon>
        <taxon>Hypocreomycetidae</taxon>
        <taxon>Hypocreales</taxon>
        <taxon>Cordycipitaceae</taxon>
        <taxon>Beauveria</taxon>
    </lineage>
</organism>
<dbReference type="Gene3D" id="3.40.50.720">
    <property type="entry name" value="NAD(P)-binding Rossmann-like Domain"/>
    <property type="match status" value="1"/>
</dbReference>
<comment type="pathway">
    <text evidence="4">Amino-acid biosynthesis; L-cysteine biosynthesis; L-cysteine from L-homocysteine and L-serine: step 2/2.</text>
</comment>
<dbReference type="InterPro" id="IPR001342">
    <property type="entry name" value="HDH_cat"/>
</dbReference>
<dbReference type="Pfam" id="PF03447">
    <property type="entry name" value="NAD_binding_3"/>
    <property type="match status" value="1"/>
</dbReference>
<evidence type="ECO:0000256" key="6">
    <source>
        <dbReference type="ARBA" id="ARBA00005062"/>
    </source>
</evidence>
<comment type="function">
    <text evidence="17">Catalyzes the conversion of L-aspartate-beta-semialdehyde (L-Asa) to L-homoserine (L-Hse), the third step in the biosynthesis of amino acids that derive from aspartate (the aspartate family of amino acids), including methioinine and threonine, the latter of which is a precursor to isoleucine; production of homoserine leads to a branch-point in the pathway as it can either be O-phosphorylated for processing to threonine, or O-acylated for processing to methionine.</text>
</comment>
<dbReference type="GO" id="GO:0019346">
    <property type="term" value="P:transsulfuration"/>
    <property type="evidence" value="ECO:0007669"/>
    <property type="project" value="InterPro"/>
</dbReference>
<dbReference type="UniPathway" id="UPA00050">
    <property type="reaction ID" value="UER00063"/>
</dbReference>
<dbReference type="PANTHER" id="PTHR43070:SF5">
    <property type="entry name" value="HOMOSERINE DEHYDROGENASE"/>
    <property type="match status" value="1"/>
</dbReference>
<dbReference type="InterPro" id="IPR011147">
    <property type="entry name" value="Bifunc_Aspkin/hSer_DH"/>
</dbReference>
<evidence type="ECO:0000256" key="5">
    <source>
        <dbReference type="ARBA" id="ARBA00005056"/>
    </source>
</evidence>
<dbReference type="Gene3D" id="3.30.70.260">
    <property type="match status" value="2"/>
</dbReference>
<comment type="cofactor">
    <cofactor evidence="2">
        <name>pyridoxal 5'-phosphate</name>
        <dbReference type="ChEBI" id="CHEBI:597326"/>
    </cofactor>
</comment>
<dbReference type="SUPFAM" id="SSF53383">
    <property type="entry name" value="PLP-dependent transferases"/>
    <property type="match status" value="1"/>
</dbReference>
<dbReference type="GO" id="GO:0009088">
    <property type="term" value="P:threonine biosynthetic process"/>
    <property type="evidence" value="ECO:0007669"/>
    <property type="project" value="UniProtKB-UniPathway"/>
</dbReference>
<dbReference type="InterPro" id="IPR011821">
    <property type="entry name" value="O_succ_thio_ly"/>
</dbReference>
<keyword evidence="22" id="KW-0808">Transferase</keyword>
<comment type="cofactor">
    <cofactor evidence="1">
        <name>a metal cation</name>
        <dbReference type="ChEBI" id="CHEBI:25213"/>
    </cofactor>
</comment>
<evidence type="ECO:0000259" key="21">
    <source>
        <dbReference type="Pfam" id="PF03447"/>
    </source>
</evidence>
<evidence type="ECO:0000256" key="9">
    <source>
        <dbReference type="ARBA" id="ARBA00013376"/>
    </source>
</evidence>
<dbReference type="CDD" id="cd04892">
    <property type="entry name" value="ACT_AK-like_2"/>
    <property type="match status" value="1"/>
</dbReference>
<comment type="similarity">
    <text evidence="8 19">Belongs to the homoserine dehydrogenase family.</text>
</comment>
<evidence type="ECO:0000256" key="15">
    <source>
        <dbReference type="ARBA" id="ARBA00023167"/>
    </source>
</evidence>
<evidence type="ECO:0000256" key="1">
    <source>
        <dbReference type="ARBA" id="ARBA00001920"/>
    </source>
</evidence>
<reference evidence="22 23" key="1">
    <citation type="submission" date="2012-10" db="EMBL/GenBank/DDBJ databases">
        <title>Genome sequencing and analysis of entomopathogenic fungi Beauveria bassiana D1-5.</title>
        <authorList>
            <person name="Li Q."/>
            <person name="Wang L."/>
            <person name="Zhang Z."/>
            <person name="Wang Q."/>
            <person name="Ren J."/>
            <person name="Wang M."/>
            <person name="Xu W."/>
            <person name="Wang J."/>
            <person name="Lu Y."/>
            <person name="Du Q."/>
            <person name="Sun Z."/>
        </authorList>
    </citation>
    <scope>NUCLEOTIDE SEQUENCE [LARGE SCALE GENOMIC DNA]</scope>
    <source>
        <strain evidence="22 23">D1-5</strain>
    </source>
</reference>
<dbReference type="AlphaFoldDB" id="A0A0A2VXF5"/>
<dbReference type="STRING" id="1245745.A0A0A2VXF5"/>
<dbReference type="CDD" id="cd00614">
    <property type="entry name" value="CGS_like"/>
    <property type="match status" value="1"/>
</dbReference>
<comment type="catalytic activity">
    <reaction evidence="16">
        <text>L-homoserine + NADP(+) = L-aspartate 4-semialdehyde + NADPH + H(+)</text>
        <dbReference type="Rhea" id="RHEA:15761"/>
        <dbReference type="ChEBI" id="CHEBI:15378"/>
        <dbReference type="ChEBI" id="CHEBI:57476"/>
        <dbReference type="ChEBI" id="CHEBI:57783"/>
        <dbReference type="ChEBI" id="CHEBI:58349"/>
        <dbReference type="ChEBI" id="CHEBI:537519"/>
        <dbReference type="EC" id="1.1.1.3"/>
    </reaction>
    <physiologicalReaction direction="right-to-left" evidence="16">
        <dbReference type="Rhea" id="RHEA:15763"/>
    </physiologicalReaction>
</comment>
<keyword evidence="13" id="KW-0663">Pyridoxal phosphate</keyword>
<accession>A0A0A2VXF5</accession>
<keyword evidence="14 18" id="KW-0560">Oxidoreductase</keyword>
<dbReference type="InterPro" id="IPR054542">
    <property type="entry name" value="Cys_met_metab_PP"/>
</dbReference>
<evidence type="ECO:0000256" key="17">
    <source>
        <dbReference type="ARBA" id="ARBA00059589"/>
    </source>
</evidence>
<keyword evidence="22" id="KW-0418">Kinase</keyword>
<gene>
    <name evidence="22" type="ORF">BBAD15_g3575</name>
</gene>
<evidence type="ECO:0000256" key="13">
    <source>
        <dbReference type="ARBA" id="ARBA00022898"/>
    </source>
</evidence>
<evidence type="ECO:0000313" key="22">
    <source>
        <dbReference type="EMBL" id="KGQ11052.1"/>
    </source>
</evidence>
<dbReference type="FunFam" id="3.40.50.720:FF:000124">
    <property type="entry name" value="Bifunctional aspartokinase/homoserine dehydrogenase"/>
    <property type="match status" value="1"/>
</dbReference>
<dbReference type="SUPFAM" id="SSF53633">
    <property type="entry name" value="Carbamate kinase-like"/>
    <property type="match status" value="1"/>
</dbReference>
<evidence type="ECO:0000256" key="14">
    <source>
        <dbReference type="ARBA" id="ARBA00023002"/>
    </source>
</evidence>
<dbReference type="FunFam" id="3.30.360.10:FF:000006">
    <property type="entry name" value="Bifunctional aspartokinase/homoserine dehydrogenase"/>
    <property type="match status" value="1"/>
</dbReference>
<dbReference type="EMBL" id="ANFO01000250">
    <property type="protein sequence ID" value="KGQ11052.1"/>
    <property type="molecule type" value="Genomic_DNA"/>
</dbReference>
<evidence type="ECO:0000256" key="4">
    <source>
        <dbReference type="ARBA" id="ARBA00005038"/>
    </source>
</evidence>
<evidence type="ECO:0000256" key="3">
    <source>
        <dbReference type="ARBA" id="ARBA00004986"/>
    </source>
</evidence>
<dbReference type="GO" id="GO:0009090">
    <property type="term" value="P:homoserine biosynthetic process"/>
    <property type="evidence" value="ECO:0007669"/>
    <property type="project" value="TreeGrafter"/>
</dbReference>
<proteinExistence type="inferred from homology"/>
<dbReference type="Pfam" id="PF00742">
    <property type="entry name" value="Homoserine_dh"/>
    <property type="match status" value="1"/>
</dbReference>
<dbReference type="InterPro" id="IPR036291">
    <property type="entry name" value="NAD(P)-bd_dom_sf"/>
</dbReference>
<keyword evidence="10 18" id="KW-0028">Amino-acid biosynthesis</keyword>
<keyword evidence="12 18" id="KW-0521">NADP</keyword>
<dbReference type="Gene3D" id="3.90.1150.10">
    <property type="entry name" value="Aspartate Aminotransferase, domain 1"/>
    <property type="match status" value="1"/>
</dbReference>
<dbReference type="InterPro" id="IPR019811">
    <property type="entry name" value="HDH_CS"/>
</dbReference>
<dbReference type="Pfam" id="PF01053">
    <property type="entry name" value="Cys_Met_Meta_PP"/>
    <property type="match status" value="1"/>
</dbReference>
<dbReference type="GO" id="GO:0016301">
    <property type="term" value="F:kinase activity"/>
    <property type="evidence" value="ECO:0007669"/>
    <property type="project" value="UniProtKB-KW"/>
</dbReference>
<dbReference type="InterPro" id="IPR005106">
    <property type="entry name" value="Asp/hSer_DH_NAD-bd"/>
</dbReference>
<evidence type="ECO:0000256" key="19">
    <source>
        <dbReference type="RuleBase" id="RU004171"/>
    </source>
</evidence>
<dbReference type="InterPro" id="IPR000277">
    <property type="entry name" value="Cys/Met-Metab_PyrdxlP-dep_enz"/>
</dbReference>
<evidence type="ECO:0000256" key="18">
    <source>
        <dbReference type="RuleBase" id="RU000579"/>
    </source>
</evidence>
<evidence type="ECO:0000256" key="12">
    <source>
        <dbReference type="ARBA" id="ARBA00022857"/>
    </source>
</evidence>
<dbReference type="InterPro" id="IPR015421">
    <property type="entry name" value="PyrdxlP-dep_Trfase_major"/>
</dbReference>
<dbReference type="GO" id="GO:0009086">
    <property type="term" value="P:methionine biosynthetic process"/>
    <property type="evidence" value="ECO:0007669"/>
    <property type="project" value="UniProtKB-KW"/>
</dbReference>